<feature type="transmembrane region" description="Helical" evidence="6">
    <location>
        <begin position="12"/>
        <end position="30"/>
    </location>
</feature>
<keyword evidence="2" id="KW-1003">Cell membrane</keyword>
<evidence type="ECO:0000313" key="8">
    <source>
        <dbReference type="Proteomes" id="UP000261055"/>
    </source>
</evidence>
<feature type="transmembrane region" description="Helical" evidence="6">
    <location>
        <begin position="276"/>
        <end position="303"/>
    </location>
</feature>
<evidence type="ECO:0000256" key="3">
    <source>
        <dbReference type="ARBA" id="ARBA00022692"/>
    </source>
</evidence>
<comment type="caution">
    <text evidence="7">The sequence shown here is derived from an EMBL/GenBank/DDBJ whole genome shotgun (WGS) entry which is preliminary data.</text>
</comment>
<gene>
    <name evidence="7" type="ORF">DXB12_13280</name>
</gene>
<name>A0A3E5GQ01_9FIRM</name>
<evidence type="ECO:0000256" key="2">
    <source>
        <dbReference type="ARBA" id="ARBA00022475"/>
    </source>
</evidence>
<dbReference type="RefSeq" id="WP_117614023.1">
    <property type="nucleotide sequence ID" value="NZ_QSVQ01000018.1"/>
</dbReference>
<feature type="transmembrane region" description="Helical" evidence="6">
    <location>
        <begin position="36"/>
        <end position="59"/>
    </location>
</feature>
<accession>A0A3E5GQ01</accession>
<feature type="transmembrane region" description="Helical" evidence="6">
    <location>
        <begin position="66"/>
        <end position="84"/>
    </location>
</feature>
<dbReference type="AlphaFoldDB" id="A0A3E5GQ01"/>
<proteinExistence type="predicted"/>
<evidence type="ECO:0000256" key="4">
    <source>
        <dbReference type="ARBA" id="ARBA00022989"/>
    </source>
</evidence>
<evidence type="ECO:0000313" key="7">
    <source>
        <dbReference type="EMBL" id="RGO48111.1"/>
    </source>
</evidence>
<feature type="transmembrane region" description="Helical" evidence="6">
    <location>
        <begin position="239"/>
        <end position="256"/>
    </location>
</feature>
<evidence type="ECO:0000256" key="5">
    <source>
        <dbReference type="ARBA" id="ARBA00023136"/>
    </source>
</evidence>
<dbReference type="GO" id="GO:0015658">
    <property type="term" value="F:branched-chain amino acid transmembrane transporter activity"/>
    <property type="evidence" value="ECO:0007669"/>
    <property type="project" value="InterPro"/>
</dbReference>
<dbReference type="InterPro" id="IPR043428">
    <property type="entry name" value="LivM-like"/>
</dbReference>
<dbReference type="GO" id="GO:0005886">
    <property type="term" value="C:plasma membrane"/>
    <property type="evidence" value="ECO:0007669"/>
    <property type="project" value="UniProtKB-SubCell"/>
</dbReference>
<keyword evidence="8" id="KW-1185">Reference proteome</keyword>
<dbReference type="Proteomes" id="UP000261055">
    <property type="component" value="Unassembled WGS sequence"/>
</dbReference>
<dbReference type="EMBL" id="QSVQ01000018">
    <property type="protein sequence ID" value="RGO48111.1"/>
    <property type="molecule type" value="Genomic_DNA"/>
</dbReference>
<feature type="transmembrane region" description="Helical" evidence="6">
    <location>
        <begin position="191"/>
        <end position="209"/>
    </location>
</feature>
<keyword evidence="3 6" id="KW-0812">Transmembrane</keyword>
<evidence type="ECO:0000256" key="1">
    <source>
        <dbReference type="ARBA" id="ARBA00004651"/>
    </source>
</evidence>
<reference evidence="7 8" key="1">
    <citation type="submission" date="2018-08" db="EMBL/GenBank/DDBJ databases">
        <title>A genome reference for cultivated species of the human gut microbiota.</title>
        <authorList>
            <person name="Zou Y."/>
            <person name="Xue W."/>
            <person name="Luo G."/>
        </authorList>
    </citation>
    <scope>NUCLEOTIDE SEQUENCE [LARGE SCALE GENOMIC DNA]</scope>
    <source>
        <strain evidence="7 8">OM02-12</strain>
    </source>
</reference>
<comment type="subcellular location">
    <subcellularLocation>
        <location evidence="1">Cell membrane</location>
        <topology evidence="1">Multi-pass membrane protein</topology>
    </subcellularLocation>
</comment>
<dbReference type="InterPro" id="IPR001851">
    <property type="entry name" value="ABC_transp_permease"/>
</dbReference>
<dbReference type="PANTHER" id="PTHR30482">
    <property type="entry name" value="HIGH-AFFINITY BRANCHED-CHAIN AMINO ACID TRANSPORT SYSTEM PERMEASE"/>
    <property type="match status" value="1"/>
</dbReference>
<dbReference type="Pfam" id="PF02653">
    <property type="entry name" value="BPD_transp_2"/>
    <property type="match status" value="1"/>
</dbReference>
<evidence type="ECO:0000256" key="6">
    <source>
        <dbReference type="SAM" id="Phobius"/>
    </source>
</evidence>
<feature type="transmembrane region" description="Helical" evidence="6">
    <location>
        <begin position="128"/>
        <end position="150"/>
    </location>
</feature>
<organism evidence="7 8">
    <name type="scientific">Dorea formicigenerans</name>
    <dbReference type="NCBI Taxonomy" id="39486"/>
    <lineage>
        <taxon>Bacteria</taxon>
        <taxon>Bacillati</taxon>
        <taxon>Bacillota</taxon>
        <taxon>Clostridia</taxon>
        <taxon>Lachnospirales</taxon>
        <taxon>Lachnospiraceae</taxon>
        <taxon>Dorea</taxon>
    </lineage>
</organism>
<dbReference type="PANTHER" id="PTHR30482:SF10">
    <property type="entry name" value="HIGH-AFFINITY BRANCHED-CHAIN AMINO ACID TRANSPORT PROTEIN BRAE"/>
    <property type="match status" value="1"/>
</dbReference>
<keyword evidence="4 6" id="KW-1133">Transmembrane helix</keyword>
<protein>
    <submittedName>
        <fullName evidence="7">Branched-chain amino acid ABC transporter permease</fullName>
    </submittedName>
</protein>
<sequence length="355" mass="38420">MLKNMNKTTKNNMITYLMVIVVYAVIQVLVTSGSLSSLFTGLLVPICTYIILAISLNLVVGFLGELSLGHAGFMCIGAFTSAFFSKCMKGVIEPDLLRFIIALLIGAVCAGIFGILIGIPVLRLNGDYLAIVTLAFGEIIKNVINVFYIGKDSKGLHFSMKDSVSLNMEPDGKILLNGPQGISGTPKDSTFTIGFILILITLVIVLNLISSRTGRAIMAIRDDRIAAESVGINITKYKLIAFSLSAAIAGMAGVLYSHNLSSLMATPQNFGYNMSIMILVFVVLGGIGSVRGSIIAAAILTLLPELLRGLSNYRMLIYAIVLIVMMLFNWAPKAIEWREKHLAKFKQKKAVKEEA</sequence>
<keyword evidence="5 6" id="KW-0472">Membrane</keyword>
<dbReference type="CDD" id="cd06581">
    <property type="entry name" value="TM_PBP1_LivM_like"/>
    <property type="match status" value="1"/>
</dbReference>
<feature type="transmembrane region" description="Helical" evidence="6">
    <location>
        <begin position="96"/>
        <end position="121"/>
    </location>
</feature>
<feature type="transmembrane region" description="Helical" evidence="6">
    <location>
        <begin position="315"/>
        <end position="332"/>
    </location>
</feature>